<dbReference type="GO" id="GO:0006400">
    <property type="term" value="P:tRNA modification"/>
    <property type="evidence" value="ECO:0007669"/>
    <property type="project" value="TreeGrafter"/>
</dbReference>
<keyword evidence="8 10" id="KW-0460">Magnesium</keyword>
<dbReference type="NCBIfam" id="TIGR00174">
    <property type="entry name" value="miaA"/>
    <property type="match status" value="1"/>
</dbReference>
<evidence type="ECO:0000256" key="12">
    <source>
        <dbReference type="RuleBase" id="RU003784"/>
    </source>
</evidence>
<comment type="subunit">
    <text evidence="10">Monomer.</text>
</comment>
<evidence type="ECO:0000256" key="5">
    <source>
        <dbReference type="ARBA" id="ARBA00022694"/>
    </source>
</evidence>
<dbReference type="AlphaFoldDB" id="A0A1F5X0G3"/>
<dbReference type="InterPro" id="IPR027417">
    <property type="entry name" value="P-loop_NTPase"/>
</dbReference>
<dbReference type="HAMAP" id="MF_00185">
    <property type="entry name" value="IPP_trans"/>
    <property type="match status" value="1"/>
</dbReference>
<evidence type="ECO:0000256" key="6">
    <source>
        <dbReference type="ARBA" id="ARBA00022741"/>
    </source>
</evidence>
<evidence type="ECO:0000256" key="4">
    <source>
        <dbReference type="ARBA" id="ARBA00022679"/>
    </source>
</evidence>
<dbReference type="EC" id="2.5.1.75" evidence="10"/>
<protein>
    <recommendedName>
        <fullName evidence="10">tRNA dimethylallyltransferase</fullName>
        <ecNumber evidence="10">2.5.1.75</ecNumber>
    </recommendedName>
    <alternativeName>
        <fullName evidence="10">Dimethylallyl diphosphate:tRNA dimethylallyltransferase</fullName>
        <shortName evidence="10">DMAPP:tRNA dimethylallyltransferase</shortName>
        <shortName evidence="10">DMATase</shortName>
    </alternativeName>
    <alternativeName>
        <fullName evidence="10">Isopentenyl-diphosphate:tRNA isopentenyltransferase</fullName>
        <shortName evidence="10">IPP transferase</shortName>
        <shortName evidence="10">IPPT</shortName>
        <shortName evidence="10">IPTase</shortName>
    </alternativeName>
</protein>
<dbReference type="InterPro" id="IPR039657">
    <property type="entry name" value="Dimethylallyltransferase"/>
</dbReference>
<keyword evidence="6 10" id="KW-0547">Nucleotide-binding</keyword>
<dbReference type="STRING" id="1798351.A2930_00645"/>
<comment type="cofactor">
    <cofactor evidence="1 10">
        <name>Mg(2+)</name>
        <dbReference type="ChEBI" id="CHEBI:18420"/>
    </cofactor>
</comment>
<evidence type="ECO:0000256" key="13">
    <source>
        <dbReference type="RuleBase" id="RU003785"/>
    </source>
</evidence>
<evidence type="ECO:0000313" key="14">
    <source>
        <dbReference type="EMBL" id="OGF81369.1"/>
    </source>
</evidence>
<dbReference type="PANTHER" id="PTHR11088">
    <property type="entry name" value="TRNA DIMETHYLALLYLTRANSFERASE"/>
    <property type="match status" value="1"/>
</dbReference>
<comment type="caution">
    <text evidence="10">Lacks conserved residue(s) required for the propagation of feature annotation.</text>
</comment>
<dbReference type="EMBL" id="MFID01000012">
    <property type="protein sequence ID" value="OGF81369.1"/>
    <property type="molecule type" value="Genomic_DNA"/>
</dbReference>
<dbReference type="Gene3D" id="1.10.20.140">
    <property type="match status" value="1"/>
</dbReference>
<feature type="site" description="Interaction with substrate tRNA" evidence="10">
    <location>
        <position position="125"/>
    </location>
</feature>
<evidence type="ECO:0000256" key="9">
    <source>
        <dbReference type="ARBA" id="ARBA00049563"/>
    </source>
</evidence>
<gene>
    <name evidence="10" type="primary">miaA</name>
    <name evidence="14" type="ORF">A2930_00645</name>
</gene>
<evidence type="ECO:0000256" key="8">
    <source>
        <dbReference type="ARBA" id="ARBA00022842"/>
    </source>
</evidence>
<keyword evidence="7 10" id="KW-0067">ATP-binding</keyword>
<organism evidence="14 15">
    <name type="scientific">Candidatus Giovannonibacteria bacterium RIFCSPLOWO2_01_FULL_45_34</name>
    <dbReference type="NCBI Taxonomy" id="1798351"/>
    <lineage>
        <taxon>Bacteria</taxon>
        <taxon>Candidatus Giovannoniibacteriota</taxon>
    </lineage>
</organism>
<feature type="binding site" evidence="10">
    <location>
        <begin position="11"/>
        <end position="18"/>
    </location>
    <ligand>
        <name>ATP</name>
        <dbReference type="ChEBI" id="CHEBI:30616"/>
    </ligand>
</feature>
<dbReference type="GO" id="GO:0052381">
    <property type="term" value="F:tRNA dimethylallyltransferase activity"/>
    <property type="evidence" value="ECO:0007669"/>
    <property type="project" value="UniProtKB-UniRule"/>
</dbReference>
<accession>A0A1F5X0G3</accession>
<name>A0A1F5X0G3_9BACT</name>
<dbReference type="Pfam" id="PF01715">
    <property type="entry name" value="IPPT"/>
    <property type="match status" value="2"/>
</dbReference>
<feature type="site" description="Interaction with substrate tRNA" evidence="10">
    <location>
        <position position="102"/>
    </location>
</feature>
<comment type="similarity">
    <text evidence="3 10 13">Belongs to the IPP transferase family.</text>
</comment>
<dbReference type="InterPro" id="IPR018022">
    <property type="entry name" value="IPT"/>
</dbReference>
<evidence type="ECO:0000256" key="1">
    <source>
        <dbReference type="ARBA" id="ARBA00001946"/>
    </source>
</evidence>
<sequence length="358" mass="40012">MKKSRVIVIVGPNASGKTSLSIKLAKKMNGEIISADSRQVYKGLNIGSGKVTKKEMRGIKHYCLNIANPKKVFSALDFKNCAEKAIADILSRGKTPIIVGGTGFYIDAALGRVKLGGVPPNHALRRKIKNYSVAKLLETLRKLDPERAKTIEQKNPRRLMRAIEIASANHASPQIHAYSPSGELLFSRRRAAKGIFGEHVSPNAGETNDPLNGFSAVFGTVPESASWRTKGQKRAEPSELRAGGARMSEEGALVSSKKIVWLGIKRPPEELKKRIHKRLLARLPRIISEVKKLHNPPSGGGVSWKRLFELGLEYRYASLYLRGKLTKEEMLSQLEMATWHYAKRQMTWFKKNKEIRWI</sequence>
<dbReference type="Gene3D" id="3.40.50.300">
    <property type="entry name" value="P-loop containing nucleotide triphosphate hydrolases"/>
    <property type="match status" value="1"/>
</dbReference>
<evidence type="ECO:0000256" key="7">
    <source>
        <dbReference type="ARBA" id="ARBA00022840"/>
    </source>
</evidence>
<evidence type="ECO:0000256" key="10">
    <source>
        <dbReference type="HAMAP-Rule" id="MF_00185"/>
    </source>
</evidence>
<dbReference type="SUPFAM" id="SSF52540">
    <property type="entry name" value="P-loop containing nucleoside triphosphate hydrolases"/>
    <property type="match status" value="2"/>
</dbReference>
<feature type="region of interest" description="Interaction with substrate tRNA" evidence="10">
    <location>
        <begin position="36"/>
        <end position="39"/>
    </location>
</feature>
<keyword evidence="4 10" id="KW-0808">Transferase</keyword>
<dbReference type="PANTHER" id="PTHR11088:SF60">
    <property type="entry name" value="TRNA DIMETHYLALLYLTRANSFERASE"/>
    <property type="match status" value="1"/>
</dbReference>
<evidence type="ECO:0000256" key="2">
    <source>
        <dbReference type="ARBA" id="ARBA00003213"/>
    </source>
</evidence>
<comment type="caution">
    <text evidence="14">The sequence shown here is derived from an EMBL/GenBank/DDBJ whole genome shotgun (WGS) entry which is preliminary data.</text>
</comment>
<keyword evidence="5 10" id="KW-0819">tRNA processing</keyword>
<comment type="function">
    <text evidence="2 10 12">Catalyzes the transfer of a dimethylallyl group onto the adenine at position 37 in tRNAs that read codons beginning with uridine, leading to the formation of N6-(dimethylallyl)adenosine (i(6)A).</text>
</comment>
<evidence type="ECO:0000313" key="15">
    <source>
        <dbReference type="Proteomes" id="UP000178114"/>
    </source>
</evidence>
<dbReference type="Proteomes" id="UP000178114">
    <property type="component" value="Unassembled WGS sequence"/>
</dbReference>
<reference evidence="14 15" key="1">
    <citation type="journal article" date="2016" name="Nat. Commun.">
        <title>Thousands of microbial genomes shed light on interconnected biogeochemical processes in an aquifer system.</title>
        <authorList>
            <person name="Anantharaman K."/>
            <person name="Brown C.T."/>
            <person name="Hug L.A."/>
            <person name="Sharon I."/>
            <person name="Castelle C.J."/>
            <person name="Probst A.J."/>
            <person name="Thomas B.C."/>
            <person name="Singh A."/>
            <person name="Wilkins M.J."/>
            <person name="Karaoz U."/>
            <person name="Brodie E.L."/>
            <person name="Williams K.H."/>
            <person name="Hubbard S.S."/>
            <person name="Banfield J.F."/>
        </authorList>
    </citation>
    <scope>NUCLEOTIDE SEQUENCE [LARGE SCALE GENOMIC DNA]</scope>
</reference>
<evidence type="ECO:0000256" key="11">
    <source>
        <dbReference type="RuleBase" id="RU003783"/>
    </source>
</evidence>
<evidence type="ECO:0000256" key="3">
    <source>
        <dbReference type="ARBA" id="ARBA00005842"/>
    </source>
</evidence>
<proteinExistence type="inferred from homology"/>
<comment type="catalytic activity">
    <reaction evidence="9 10 11">
        <text>adenosine(37) in tRNA + dimethylallyl diphosphate = N(6)-dimethylallyladenosine(37) in tRNA + diphosphate</text>
        <dbReference type="Rhea" id="RHEA:26482"/>
        <dbReference type="Rhea" id="RHEA-COMP:10162"/>
        <dbReference type="Rhea" id="RHEA-COMP:10375"/>
        <dbReference type="ChEBI" id="CHEBI:33019"/>
        <dbReference type="ChEBI" id="CHEBI:57623"/>
        <dbReference type="ChEBI" id="CHEBI:74411"/>
        <dbReference type="ChEBI" id="CHEBI:74415"/>
        <dbReference type="EC" id="2.5.1.75"/>
    </reaction>
</comment>
<dbReference type="GO" id="GO:0005524">
    <property type="term" value="F:ATP binding"/>
    <property type="evidence" value="ECO:0007669"/>
    <property type="project" value="UniProtKB-UniRule"/>
</dbReference>